<reference evidence="9" key="1">
    <citation type="journal article" date="2019" name="Int. J. Syst. Evol. Microbiol.">
        <title>The Global Catalogue of Microorganisms (GCM) 10K type strain sequencing project: providing services to taxonomists for standard genome sequencing and annotation.</title>
        <authorList>
            <consortium name="The Broad Institute Genomics Platform"/>
            <consortium name="The Broad Institute Genome Sequencing Center for Infectious Disease"/>
            <person name="Wu L."/>
            <person name="Ma J."/>
        </authorList>
    </citation>
    <scope>NUCLEOTIDE SEQUENCE [LARGE SCALE GENOMIC DNA]</scope>
    <source>
        <strain evidence="9">JCM 14330</strain>
    </source>
</reference>
<keyword evidence="3 7" id="KW-0812">Transmembrane</keyword>
<evidence type="ECO:0000256" key="4">
    <source>
        <dbReference type="ARBA" id="ARBA00022989"/>
    </source>
</evidence>
<evidence type="ECO:0000256" key="6">
    <source>
        <dbReference type="SAM" id="MobiDB-lite"/>
    </source>
</evidence>
<organism evidence="8 9">
    <name type="scientific">Pigmentiphaga daeguensis</name>
    <dbReference type="NCBI Taxonomy" id="414049"/>
    <lineage>
        <taxon>Bacteria</taxon>
        <taxon>Pseudomonadati</taxon>
        <taxon>Pseudomonadota</taxon>
        <taxon>Betaproteobacteria</taxon>
        <taxon>Burkholderiales</taxon>
        <taxon>Alcaligenaceae</taxon>
        <taxon>Pigmentiphaga</taxon>
    </lineage>
</organism>
<comment type="caution">
    <text evidence="8">The sequence shown here is derived from an EMBL/GenBank/DDBJ whole genome shotgun (WGS) entry which is preliminary data.</text>
</comment>
<dbReference type="CDD" id="cd16429">
    <property type="entry name" value="VirB10"/>
    <property type="match status" value="1"/>
</dbReference>
<feature type="compositionally biased region" description="Low complexity" evidence="6">
    <location>
        <begin position="156"/>
        <end position="179"/>
    </location>
</feature>
<proteinExistence type="inferred from homology"/>
<evidence type="ECO:0000256" key="5">
    <source>
        <dbReference type="ARBA" id="ARBA00023136"/>
    </source>
</evidence>
<dbReference type="InterPro" id="IPR005498">
    <property type="entry name" value="T4SS_VirB10/TraB/TrbI"/>
</dbReference>
<dbReference type="EMBL" id="BAAAEN010000018">
    <property type="protein sequence ID" value="GAA0519045.1"/>
    <property type="molecule type" value="Genomic_DNA"/>
</dbReference>
<dbReference type="Pfam" id="PF03743">
    <property type="entry name" value="TrbI"/>
    <property type="match status" value="1"/>
</dbReference>
<dbReference type="InterPro" id="IPR042217">
    <property type="entry name" value="T4SS_VirB10/TrbI"/>
</dbReference>
<evidence type="ECO:0000256" key="7">
    <source>
        <dbReference type="SAM" id="Phobius"/>
    </source>
</evidence>
<feature type="region of interest" description="Disordered" evidence="6">
    <location>
        <begin position="84"/>
        <end position="113"/>
    </location>
</feature>
<keyword evidence="5 7" id="KW-0472">Membrane</keyword>
<comment type="similarity">
    <text evidence="2">Belongs to the TrbI/VirB10 family.</text>
</comment>
<protein>
    <submittedName>
        <fullName evidence="8">TrbI/VirB10 family protein</fullName>
    </submittedName>
</protein>
<name>A0ABP3MF48_9BURK</name>
<feature type="region of interest" description="Disordered" evidence="6">
    <location>
        <begin position="1"/>
        <end position="28"/>
    </location>
</feature>
<keyword evidence="4 7" id="KW-1133">Transmembrane helix</keyword>
<dbReference type="Gene3D" id="2.40.128.260">
    <property type="entry name" value="Type IV secretion system, VirB10/TraB/TrbI"/>
    <property type="match status" value="1"/>
</dbReference>
<feature type="transmembrane region" description="Helical" evidence="7">
    <location>
        <begin position="37"/>
        <end position="57"/>
    </location>
</feature>
<feature type="compositionally biased region" description="Pro residues" evidence="6">
    <location>
        <begin position="94"/>
        <end position="108"/>
    </location>
</feature>
<gene>
    <name evidence="8" type="ORF">GCM10009097_40710</name>
</gene>
<evidence type="ECO:0000256" key="2">
    <source>
        <dbReference type="ARBA" id="ARBA00010265"/>
    </source>
</evidence>
<comment type="subcellular location">
    <subcellularLocation>
        <location evidence="1">Membrane</location>
        <topology evidence="1">Single-pass membrane protein</topology>
    </subcellularLocation>
</comment>
<evidence type="ECO:0000256" key="1">
    <source>
        <dbReference type="ARBA" id="ARBA00004167"/>
    </source>
</evidence>
<dbReference type="Proteomes" id="UP001501706">
    <property type="component" value="Unassembled WGS sequence"/>
</dbReference>
<sequence>MTTDHSDDAEESPPKVAPESVALRATPQPVTRLNRRTLTIVVGGVSAMVLGATMWSLQPQKRRAGASEELYNVDKISPAEGLNALPRDYSQVPSPAPTPAPPLGPPLPGDLGRPMLRAQQEADLHPHSGPDPAEAERLARLKEAQDAARAPIFYKGSNRGSAPAGAPPSMATPGAAALAGLGGDAAPVDPMQTQNMQDTKTAFAGQGTRATQSTHRLEAPRAPDTLMAGTVIAAALVTGIKSDLPGDIIANVTEPVYDSATHQHILIPQGSQLIGRYNSQVAYGQSRAQAVWERIILPDTSSVTLDNLAAIDPPGYAGLEDDVDWHWDRVLAGAALTTLLGVGAELAAPENRVDGDRVIIAGRGSAQDSVNQVGQEMTRRNMNIQPTLTIRPGMPVRVIVNRDITLRPYRPLFLNR</sequence>
<keyword evidence="9" id="KW-1185">Reference proteome</keyword>
<accession>A0ABP3MF48</accession>
<feature type="region of interest" description="Disordered" evidence="6">
    <location>
        <begin position="153"/>
        <end position="191"/>
    </location>
</feature>
<evidence type="ECO:0000313" key="8">
    <source>
        <dbReference type="EMBL" id="GAA0519045.1"/>
    </source>
</evidence>
<evidence type="ECO:0000313" key="9">
    <source>
        <dbReference type="Proteomes" id="UP001501706"/>
    </source>
</evidence>
<dbReference type="RefSeq" id="WP_343928096.1">
    <property type="nucleotide sequence ID" value="NZ_BAAAEN010000018.1"/>
</dbReference>
<evidence type="ECO:0000256" key="3">
    <source>
        <dbReference type="ARBA" id="ARBA00022692"/>
    </source>
</evidence>